<protein>
    <submittedName>
        <fullName evidence="1">Uncharacterized protein</fullName>
    </submittedName>
</protein>
<dbReference type="Proteomes" id="UP000664032">
    <property type="component" value="Unassembled WGS sequence"/>
</dbReference>
<sequence length="288" mass="31256">MSRSSPSPSSSSRSSITPPPQTVEKKKKTSSKSKKTDHGKNEGVDPNWAYKPPPGAALVKADDVNGGEFDWDKINNDEDLELWLIRVPDSVKPKHLENLTVDVPSSSTSTCIGTLKRKHTAFDIWSVGDNGDNIPIGGEEIKSISCLLPRSSKKGKLYPVPKPIAQHVVIAAQPVVPTLPSNGEPALQYQNPPRHSYPKEILKHRFTPFNSVINTESDAAKMEVDAPEPPASPKKKRAKTTDVSATNEDTPAVEPETESKKSKTKKRKGESGDAAEISAKKAKKTKVA</sequence>
<accession>A0ACB8H6R9</accession>
<dbReference type="EMBL" id="JAFIQS020000003">
    <property type="protein sequence ID" value="KAH9483606.1"/>
    <property type="molecule type" value="Genomic_DNA"/>
</dbReference>
<evidence type="ECO:0000313" key="2">
    <source>
        <dbReference type="Proteomes" id="UP000664032"/>
    </source>
</evidence>
<name>A0ACB8H6R9_PSICU</name>
<gene>
    <name evidence="1" type="ORF">JR316_0003076</name>
</gene>
<evidence type="ECO:0000313" key="1">
    <source>
        <dbReference type="EMBL" id="KAH9483606.1"/>
    </source>
</evidence>
<organism evidence="1 2">
    <name type="scientific">Psilocybe cubensis</name>
    <name type="common">Psychedelic mushroom</name>
    <name type="synonym">Stropharia cubensis</name>
    <dbReference type="NCBI Taxonomy" id="181762"/>
    <lineage>
        <taxon>Eukaryota</taxon>
        <taxon>Fungi</taxon>
        <taxon>Dikarya</taxon>
        <taxon>Basidiomycota</taxon>
        <taxon>Agaricomycotina</taxon>
        <taxon>Agaricomycetes</taxon>
        <taxon>Agaricomycetidae</taxon>
        <taxon>Agaricales</taxon>
        <taxon>Agaricineae</taxon>
        <taxon>Strophariaceae</taxon>
        <taxon>Psilocybe</taxon>
    </lineage>
</organism>
<keyword evidence="2" id="KW-1185">Reference proteome</keyword>
<proteinExistence type="predicted"/>
<comment type="caution">
    <text evidence="1">The sequence shown here is derived from an EMBL/GenBank/DDBJ whole genome shotgun (WGS) entry which is preliminary data.</text>
</comment>
<reference evidence="1" key="1">
    <citation type="submission" date="2021-10" db="EMBL/GenBank/DDBJ databases">
        <title>Psilocybe cubensis genome.</title>
        <authorList>
            <person name="Mckernan K.J."/>
            <person name="Crawford S."/>
            <person name="Trippe A."/>
            <person name="Kane L.T."/>
            <person name="Mclaughlin S."/>
        </authorList>
    </citation>
    <scope>NUCLEOTIDE SEQUENCE</scope>
    <source>
        <strain evidence="1">MGC-MH-2018</strain>
    </source>
</reference>